<evidence type="ECO:0000256" key="2">
    <source>
        <dbReference type="PROSITE-ProRule" id="PRU01161"/>
    </source>
</evidence>
<gene>
    <name evidence="4" type="ORF">ISP20_12845</name>
</gene>
<feature type="short sequence motif" description="DGA/G" evidence="2">
    <location>
        <begin position="212"/>
        <end position="214"/>
    </location>
</feature>
<dbReference type="Gene3D" id="3.40.1090.10">
    <property type="entry name" value="Cytosolic phospholipase A2 catalytic domain"/>
    <property type="match status" value="1"/>
</dbReference>
<feature type="short sequence motif" description="GXSXG" evidence="2">
    <location>
        <begin position="51"/>
        <end position="55"/>
    </location>
</feature>
<dbReference type="Proteomes" id="UP001430065">
    <property type="component" value="Unassembled WGS sequence"/>
</dbReference>
<keyword evidence="2" id="KW-0442">Lipid degradation</keyword>
<keyword evidence="5" id="KW-1185">Reference proteome</keyword>
<sequence>MLGKVEETRALDFSGMSTLVLAGGGNRCWWQAGALRHLMEQGMRLPAQLVGTSAGAAVAASILAEGADTALQACLKLYASNPRIFDWSSLSKLKLKFAHQHVYPAWVEAFLNETTFDTLRHSSSRLVVALTRPARFLGMRGSVAAGTVAYLVDKYLWNSIHPRLPRLFGLRQDFMVLNDCSDIEMAQSLLIAAASAPPIMSARPVGGGPAIDGGYTDNAPIPPQSEQERSTTLVMLTRHYPKLPPLFRWHGRTYWQPSQRIPVSTWDCTSKTTVHEAYDLGAQDSIQALETGLLR</sequence>
<feature type="active site" description="Nucleophile" evidence="2">
    <location>
        <position position="53"/>
    </location>
</feature>
<dbReference type="EMBL" id="JADIKC010000005">
    <property type="protein sequence ID" value="MBM7122044.1"/>
    <property type="molecule type" value="Genomic_DNA"/>
</dbReference>
<evidence type="ECO:0000313" key="5">
    <source>
        <dbReference type="Proteomes" id="UP001430065"/>
    </source>
</evidence>
<organism evidence="4 5">
    <name type="scientific">Dyella kyungheensis</name>
    <dbReference type="NCBI Taxonomy" id="1242174"/>
    <lineage>
        <taxon>Bacteria</taxon>
        <taxon>Pseudomonadati</taxon>
        <taxon>Pseudomonadota</taxon>
        <taxon>Gammaproteobacteria</taxon>
        <taxon>Lysobacterales</taxon>
        <taxon>Rhodanobacteraceae</taxon>
        <taxon>Dyella</taxon>
    </lineage>
</organism>
<feature type="active site" description="Proton acceptor" evidence="2">
    <location>
        <position position="212"/>
    </location>
</feature>
<evidence type="ECO:0000259" key="3">
    <source>
        <dbReference type="PROSITE" id="PS51635"/>
    </source>
</evidence>
<name>A0ABS2JTY0_9GAMM</name>
<dbReference type="RefSeq" id="WP_204636484.1">
    <property type="nucleotide sequence ID" value="NZ_JADIKC010000005.1"/>
</dbReference>
<dbReference type="InterPro" id="IPR002641">
    <property type="entry name" value="PNPLA_dom"/>
</dbReference>
<proteinExistence type="predicted"/>
<keyword evidence="2" id="KW-0378">Hydrolase</keyword>
<dbReference type="InterPro" id="IPR016035">
    <property type="entry name" value="Acyl_Trfase/lysoPLipase"/>
</dbReference>
<feature type="domain" description="PNPLA" evidence="3">
    <location>
        <begin position="19"/>
        <end position="225"/>
    </location>
</feature>
<dbReference type="Pfam" id="PF01734">
    <property type="entry name" value="Patatin"/>
    <property type="match status" value="1"/>
</dbReference>
<keyword evidence="1 2" id="KW-0443">Lipid metabolism</keyword>
<protein>
    <submittedName>
        <fullName evidence="4">Patatin-like phospholipase family protein</fullName>
    </submittedName>
</protein>
<accession>A0ABS2JTY0</accession>
<comment type="caution">
    <text evidence="2">Lacks conserved residue(s) required for the propagation of feature annotation.</text>
</comment>
<dbReference type="PROSITE" id="PS51635">
    <property type="entry name" value="PNPLA"/>
    <property type="match status" value="1"/>
</dbReference>
<evidence type="ECO:0000256" key="1">
    <source>
        <dbReference type="ARBA" id="ARBA00023098"/>
    </source>
</evidence>
<dbReference type="SUPFAM" id="SSF52151">
    <property type="entry name" value="FabD/lysophospholipase-like"/>
    <property type="match status" value="1"/>
</dbReference>
<reference evidence="4 5" key="1">
    <citation type="submission" date="2020-10" db="EMBL/GenBank/DDBJ databases">
        <title>Phylogeny of dyella-like bacteria.</title>
        <authorList>
            <person name="Fu J."/>
        </authorList>
    </citation>
    <scope>NUCLEOTIDE SEQUENCE [LARGE SCALE GENOMIC DNA]</scope>
    <source>
        <strain evidence="4 5">THG-B117</strain>
    </source>
</reference>
<comment type="caution">
    <text evidence="4">The sequence shown here is derived from an EMBL/GenBank/DDBJ whole genome shotgun (WGS) entry which is preliminary data.</text>
</comment>
<evidence type="ECO:0000313" key="4">
    <source>
        <dbReference type="EMBL" id="MBM7122044.1"/>
    </source>
</evidence>